<reference evidence="1" key="1">
    <citation type="submission" date="2021-06" db="EMBL/GenBank/DDBJ databases">
        <authorList>
            <person name="Kallberg Y."/>
            <person name="Tangrot J."/>
            <person name="Rosling A."/>
        </authorList>
    </citation>
    <scope>NUCLEOTIDE SEQUENCE</scope>
    <source>
        <strain evidence="1">AZ414A</strain>
    </source>
</reference>
<sequence>MSQGIKEIKFCSEGHSNKDFVYSDRQNYVHESGRCGLCTKEHFIQEFKTWSSGNTNIDRIIQESQINNIYD</sequence>
<evidence type="ECO:0000313" key="1">
    <source>
        <dbReference type="EMBL" id="CAG8514006.1"/>
    </source>
</evidence>
<feature type="non-terminal residue" evidence="1">
    <location>
        <position position="1"/>
    </location>
</feature>
<organism evidence="1 2">
    <name type="scientific">Diversispora eburnea</name>
    <dbReference type="NCBI Taxonomy" id="1213867"/>
    <lineage>
        <taxon>Eukaryota</taxon>
        <taxon>Fungi</taxon>
        <taxon>Fungi incertae sedis</taxon>
        <taxon>Mucoromycota</taxon>
        <taxon>Glomeromycotina</taxon>
        <taxon>Glomeromycetes</taxon>
        <taxon>Diversisporales</taxon>
        <taxon>Diversisporaceae</taxon>
        <taxon>Diversispora</taxon>
    </lineage>
</organism>
<dbReference type="OrthoDB" id="2318560at2759"/>
<evidence type="ECO:0000313" key="2">
    <source>
        <dbReference type="Proteomes" id="UP000789706"/>
    </source>
</evidence>
<protein>
    <submittedName>
        <fullName evidence="1">7848_t:CDS:1</fullName>
    </submittedName>
</protein>
<keyword evidence="2" id="KW-1185">Reference proteome</keyword>
<gene>
    <name evidence="1" type="ORF">DEBURN_LOCUS5323</name>
</gene>
<dbReference type="EMBL" id="CAJVPK010000467">
    <property type="protein sequence ID" value="CAG8514006.1"/>
    <property type="molecule type" value="Genomic_DNA"/>
</dbReference>
<comment type="caution">
    <text evidence="1">The sequence shown here is derived from an EMBL/GenBank/DDBJ whole genome shotgun (WGS) entry which is preliminary data.</text>
</comment>
<proteinExistence type="predicted"/>
<dbReference type="AlphaFoldDB" id="A0A9N9A1J9"/>
<feature type="non-terminal residue" evidence="1">
    <location>
        <position position="71"/>
    </location>
</feature>
<dbReference type="Proteomes" id="UP000789706">
    <property type="component" value="Unassembled WGS sequence"/>
</dbReference>
<name>A0A9N9A1J9_9GLOM</name>
<accession>A0A9N9A1J9</accession>